<comment type="caution">
    <text evidence="1">The sequence shown here is derived from an EMBL/GenBank/DDBJ whole genome shotgun (WGS) entry which is preliminary data.</text>
</comment>
<dbReference type="AlphaFoldDB" id="A0A6B0GVY0"/>
<name>A0A6B0GVY0_9EURY</name>
<evidence type="ECO:0000313" key="2">
    <source>
        <dbReference type="Proteomes" id="UP000451471"/>
    </source>
</evidence>
<evidence type="ECO:0000313" key="1">
    <source>
        <dbReference type="EMBL" id="MWG36733.1"/>
    </source>
</evidence>
<dbReference type="PROSITE" id="PS51257">
    <property type="entry name" value="PROKAR_LIPOPROTEIN"/>
    <property type="match status" value="1"/>
</dbReference>
<reference evidence="1 2" key="1">
    <citation type="submission" date="2019-12" db="EMBL/GenBank/DDBJ databases">
        <title>Halocatena pleomorpha gen. nov. sp. nov., an extremely halophilic archaeon of family Halobacteriaceae isolated from saltpan soil.</title>
        <authorList>
            <person name="Pal Y."/>
            <person name="Verma A."/>
            <person name="Krishnamurthi S."/>
            <person name="Kumar P."/>
        </authorList>
    </citation>
    <scope>NUCLEOTIDE SEQUENCE [LARGE SCALE GENOMIC DNA]</scope>
    <source>
        <strain evidence="1 2">JCM 16495</strain>
    </source>
</reference>
<protein>
    <submittedName>
        <fullName evidence="1">Uncharacterized protein</fullName>
    </submittedName>
</protein>
<organism evidence="1 2">
    <name type="scientific">Halomarina oriensis</name>
    <dbReference type="NCBI Taxonomy" id="671145"/>
    <lineage>
        <taxon>Archaea</taxon>
        <taxon>Methanobacteriati</taxon>
        <taxon>Methanobacteriota</taxon>
        <taxon>Stenosarchaea group</taxon>
        <taxon>Halobacteria</taxon>
        <taxon>Halobacteriales</taxon>
        <taxon>Natronomonadaceae</taxon>
        <taxon>Halomarina</taxon>
    </lineage>
</organism>
<dbReference type="RefSeq" id="WP_158206384.1">
    <property type="nucleotide sequence ID" value="NZ_WSZK01000039.1"/>
</dbReference>
<proteinExistence type="predicted"/>
<keyword evidence="2" id="KW-1185">Reference proteome</keyword>
<accession>A0A6B0GVY0</accession>
<gene>
    <name evidence="1" type="ORF">GQS65_19970</name>
</gene>
<sequence>MPSIGRGVAVLVALLVLAGCLGLPESDSDVTTNGSATLEYAGDYLDDNGSEYSHLAAVEYADGRVVVTGRVTGIGDESCLTMDVAAARENGTLVVGVTPGADTSGIGGGCGDSAKLWEFRAAVDVDAPPDRVVVELDGERFAATDTYDGSILGTGDGLNETT</sequence>
<dbReference type="Proteomes" id="UP000451471">
    <property type="component" value="Unassembled WGS sequence"/>
</dbReference>
<dbReference type="EMBL" id="WSZK01000039">
    <property type="protein sequence ID" value="MWG36733.1"/>
    <property type="molecule type" value="Genomic_DNA"/>
</dbReference>